<protein>
    <submittedName>
        <fullName evidence="1">Uncharacterized protein</fullName>
    </submittedName>
</protein>
<evidence type="ECO:0000313" key="1">
    <source>
        <dbReference type="EMBL" id="CCO95478.1"/>
    </source>
</evidence>
<name>A0A831A483_ERWAM</name>
<reference evidence="1 2" key="1">
    <citation type="submission" date="2012-11" db="EMBL/GenBank/DDBJ databases">
        <authorList>
            <person name="Linke B."/>
        </authorList>
    </citation>
    <scope>NUCLEOTIDE SEQUENCE [LARGE SCALE GENOMIC DNA]</scope>
    <source>
        <strain evidence="2">CFBP 1232</strain>
    </source>
</reference>
<dbReference type="Proteomes" id="UP000013111">
    <property type="component" value="Unassembled WGS sequence"/>
</dbReference>
<organism evidence="1 2">
    <name type="scientific">Erwinia amylovora NBRC 12687 = CFBP 1232</name>
    <dbReference type="NCBI Taxonomy" id="1219359"/>
    <lineage>
        <taxon>Bacteria</taxon>
        <taxon>Pseudomonadati</taxon>
        <taxon>Pseudomonadota</taxon>
        <taxon>Gammaproteobacteria</taxon>
        <taxon>Enterobacterales</taxon>
        <taxon>Erwiniaceae</taxon>
        <taxon>Erwinia</taxon>
    </lineage>
</organism>
<sequence>MINLSIIVITLPVMRQAAGALALTQLTFQALAAGGKFTGYFSL</sequence>
<accession>A0A831A483</accession>
<reference evidence="1 2" key="2">
    <citation type="submission" date="2013-04" db="EMBL/GenBank/DDBJ databases">
        <title>Comparative genomics of 12 strains of Erwinia amylovora identifies a pan-genome with a large conserved core and provides insights into host specificity.</title>
        <authorList>
            <person name="Mann R.A."/>
            <person name="Smits T.H.M."/>
            <person name="Buehlmann A."/>
            <person name="Blom J."/>
            <person name="Goesmann A."/>
            <person name="Frey J.E."/>
            <person name="Plummer K.M."/>
            <person name="Beer S.V."/>
            <person name="Luck J."/>
            <person name="Duffy B."/>
            <person name="Rodoni B."/>
        </authorList>
    </citation>
    <scope>NUCLEOTIDE SEQUENCE [LARGE SCALE GENOMIC DNA]</scope>
    <source>
        <strain evidence="2">CFBP 1232</strain>
    </source>
</reference>
<evidence type="ECO:0000313" key="2">
    <source>
        <dbReference type="Proteomes" id="UP000013111"/>
    </source>
</evidence>
<comment type="caution">
    <text evidence="1">The sequence shown here is derived from an EMBL/GenBank/DDBJ whole genome shotgun (WGS) entry which is preliminary data.</text>
</comment>
<proteinExistence type="predicted"/>
<gene>
    <name evidence="1" type="ORF">BN437_3578</name>
</gene>
<dbReference type="EMBL" id="CAPB01000041">
    <property type="protein sequence ID" value="CCO95478.1"/>
    <property type="molecule type" value="Genomic_DNA"/>
</dbReference>
<dbReference type="AlphaFoldDB" id="A0A831A483"/>